<proteinExistence type="predicted"/>
<organism evidence="1">
    <name type="scientific">Rhizophora mucronata</name>
    <name type="common">Asiatic mangrove</name>
    <dbReference type="NCBI Taxonomy" id="61149"/>
    <lineage>
        <taxon>Eukaryota</taxon>
        <taxon>Viridiplantae</taxon>
        <taxon>Streptophyta</taxon>
        <taxon>Embryophyta</taxon>
        <taxon>Tracheophyta</taxon>
        <taxon>Spermatophyta</taxon>
        <taxon>Magnoliopsida</taxon>
        <taxon>eudicotyledons</taxon>
        <taxon>Gunneridae</taxon>
        <taxon>Pentapetalae</taxon>
        <taxon>rosids</taxon>
        <taxon>fabids</taxon>
        <taxon>Malpighiales</taxon>
        <taxon>Rhizophoraceae</taxon>
        <taxon>Rhizophora</taxon>
    </lineage>
</organism>
<dbReference type="AlphaFoldDB" id="A0A2P2R1P2"/>
<accession>A0A2P2R1P2</accession>
<name>A0A2P2R1P2_RHIMU</name>
<dbReference type="EMBL" id="GGEC01092633">
    <property type="protein sequence ID" value="MBX73117.1"/>
    <property type="molecule type" value="Transcribed_RNA"/>
</dbReference>
<sequence length="32" mass="3707">MASFTGLSVYWLTKNSVLFNFPFSFACLRFPD</sequence>
<protein>
    <submittedName>
        <fullName evidence="1">Uncharacterized protein</fullName>
    </submittedName>
</protein>
<reference evidence="1" key="1">
    <citation type="submission" date="2018-02" db="EMBL/GenBank/DDBJ databases">
        <title>Rhizophora mucronata_Transcriptome.</title>
        <authorList>
            <person name="Meera S.P."/>
            <person name="Sreeshan A."/>
            <person name="Augustine A."/>
        </authorList>
    </citation>
    <scope>NUCLEOTIDE SEQUENCE</scope>
    <source>
        <tissue evidence="1">Leaf</tissue>
    </source>
</reference>
<evidence type="ECO:0000313" key="1">
    <source>
        <dbReference type="EMBL" id="MBX73117.1"/>
    </source>
</evidence>